<evidence type="ECO:0000313" key="1">
    <source>
        <dbReference type="EMBL" id="PIR99409.1"/>
    </source>
</evidence>
<dbReference type="AlphaFoldDB" id="A0A2H0VM48"/>
<name>A0A2H0VM48_9BACT</name>
<gene>
    <name evidence="1" type="ORF">COT86_04165</name>
</gene>
<comment type="caution">
    <text evidence="1">The sequence shown here is derived from an EMBL/GenBank/DDBJ whole genome shotgun (WGS) entry which is preliminary data.</text>
</comment>
<proteinExistence type="predicted"/>
<evidence type="ECO:0000313" key="2">
    <source>
        <dbReference type="Proteomes" id="UP000230730"/>
    </source>
</evidence>
<accession>A0A2H0VM48</accession>
<organism evidence="1 2">
    <name type="scientific">Candidatus Collierbacteria bacterium CG10_big_fil_rev_8_21_14_0_10_43_36</name>
    <dbReference type="NCBI Taxonomy" id="1974534"/>
    <lineage>
        <taxon>Bacteria</taxon>
        <taxon>Candidatus Collieribacteriota</taxon>
    </lineage>
</organism>
<dbReference type="Proteomes" id="UP000230730">
    <property type="component" value="Unassembled WGS sequence"/>
</dbReference>
<protein>
    <submittedName>
        <fullName evidence="1">Uncharacterized protein</fullName>
    </submittedName>
</protein>
<dbReference type="EMBL" id="PFAE01000064">
    <property type="protein sequence ID" value="PIR99409.1"/>
    <property type="molecule type" value="Genomic_DNA"/>
</dbReference>
<reference evidence="2" key="1">
    <citation type="submission" date="2017-09" db="EMBL/GenBank/DDBJ databases">
        <title>Depth-based differentiation of microbial function through sediment-hosted aquifers and enrichment of novel symbionts in the deep terrestrial subsurface.</title>
        <authorList>
            <person name="Probst A.J."/>
            <person name="Ladd B."/>
            <person name="Jarett J.K."/>
            <person name="Geller-Mcgrath D.E."/>
            <person name="Sieber C.M.K."/>
            <person name="Emerson J.B."/>
            <person name="Anantharaman K."/>
            <person name="Thomas B.C."/>
            <person name="Malmstrom R."/>
            <person name="Stieglmeier M."/>
            <person name="Klingl A."/>
            <person name="Woyke T."/>
            <person name="Ryan C.M."/>
            <person name="Banfield J.F."/>
        </authorList>
    </citation>
    <scope>NUCLEOTIDE SEQUENCE [LARGE SCALE GENOMIC DNA]</scope>
</reference>
<sequence length="95" mass="10739">MKQTGVVTNNQKQSPDISWSEIIEIVLSERFVEAFAQIPTETIKFASNQINRKFIIQSILKVLRDKKSTLATQESAEGIADRLIKYAKIQVSEEG</sequence>